<dbReference type="PANTHER" id="PTHR33693">
    <property type="entry name" value="TYPE-5 URACIL-DNA GLYCOSYLASE"/>
    <property type="match status" value="1"/>
</dbReference>
<evidence type="ECO:0000256" key="3">
    <source>
        <dbReference type="ARBA" id="ARBA00012030"/>
    </source>
</evidence>
<keyword evidence="8" id="KW-0378">Hydrolase</keyword>
<feature type="region of interest" description="Disordered" evidence="12">
    <location>
        <begin position="35"/>
        <end position="66"/>
    </location>
</feature>
<dbReference type="SUPFAM" id="SSF52141">
    <property type="entry name" value="Uracil-DNA glycosylase-like"/>
    <property type="match status" value="1"/>
</dbReference>
<dbReference type="InterPro" id="IPR005122">
    <property type="entry name" value="Uracil-DNA_glycosylase-like"/>
</dbReference>
<sequence>MHETPPRADITTMEHDRAQLLAALALQLDWGAEEALAEAPPDRSAPARPAPVPASAPERPANGPRVVATLPPLTAPPAASRAAEAAAAATSLDELREAIRAFDGSPLRDTATNLVFADGAPDSGLMLIGEAPGAEEDRMGKPFVGQSGQLLDRMFASIGLSRGAGGFYITNILPWRPPGNRTPTDAEIALFIPFVMRHIALVRPRHLVLLGGTSAKALLRSKEGITRLRGKWQQVVVEGLGEVPTLATLHPAYLLRTPAAKRDAWADLLMLRRGITM</sequence>
<dbReference type="GO" id="GO:0004844">
    <property type="term" value="F:uracil DNA N-glycosylase activity"/>
    <property type="evidence" value="ECO:0007669"/>
    <property type="project" value="UniProtKB-EC"/>
</dbReference>
<dbReference type="AlphaFoldDB" id="A0A917KKK9"/>
<evidence type="ECO:0000256" key="4">
    <source>
        <dbReference type="ARBA" id="ARBA00019403"/>
    </source>
</evidence>
<feature type="domain" description="Uracil-DNA glycosylase-like" evidence="13">
    <location>
        <begin position="116"/>
        <end position="269"/>
    </location>
</feature>
<feature type="compositionally biased region" description="Low complexity" evidence="12">
    <location>
        <begin position="37"/>
        <end position="47"/>
    </location>
</feature>
<evidence type="ECO:0000313" key="14">
    <source>
        <dbReference type="EMBL" id="GGJ15908.1"/>
    </source>
</evidence>
<proteinExistence type="inferred from homology"/>
<comment type="catalytic activity">
    <reaction evidence="1">
        <text>Hydrolyzes single-stranded DNA or mismatched double-stranded DNA and polynucleotides, releasing free uracil.</text>
        <dbReference type="EC" id="3.2.2.27"/>
    </reaction>
</comment>
<accession>A0A917KKK9</accession>
<dbReference type="EC" id="3.2.2.27" evidence="3"/>
<evidence type="ECO:0000256" key="5">
    <source>
        <dbReference type="ARBA" id="ARBA00022485"/>
    </source>
</evidence>
<keyword evidence="5" id="KW-0004">4Fe-4S</keyword>
<protein>
    <recommendedName>
        <fullName evidence="4">Type-4 uracil-DNA glycosylase</fullName>
        <ecNumber evidence="3">3.2.2.27</ecNumber>
    </recommendedName>
</protein>
<dbReference type="InterPro" id="IPR005273">
    <property type="entry name" value="Ura-DNA_glyco_family4"/>
</dbReference>
<reference evidence="14" key="2">
    <citation type="submission" date="2020-09" db="EMBL/GenBank/DDBJ databases">
        <authorList>
            <person name="Sun Q."/>
            <person name="Zhou Y."/>
        </authorList>
    </citation>
    <scope>NUCLEOTIDE SEQUENCE</scope>
    <source>
        <strain evidence="14">CGMCC 1.3617</strain>
    </source>
</reference>
<dbReference type="GO" id="GO:0051539">
    <property type="term" value="F:4 iron, 4 sulfur cluster binding"/>
    <property type="evidence" value="ECO:0007669"/>
    <property type="project" value="UniProtKB-KW"/>
</dbReference>
<evidence type="ECO:0000256" key="2">
    <source>
        <dbReference type="ARBA" id="ARBA00006521"/>
    </source>
</evidence>
<evidence type="ECO:0000256" key="12">
    <source>
        <dbReference type="SAM" id="MobiDB-lite"/>
    </source>
</evidence>
<keyword evidence="6" id="KW-0479">Metal-binding</keyword>
<evidence type="ECO:0000256" key="1">
    <source>
        <dbReference type="ARBA" id="ARBA00001400"/>
    </source>
</evidence>
<comment type="caution">
    <text evidence="14">The sequence shown here is derived from an EMBL/GenBank/DDBJ whole genome shotgun (WGS) entry which is preliminary data.</text>
</comment>
<evidence type="ECO:0000259" key="13">
    <source>
        <dbReference type="SMART" id="SM00986"/>
    </source>
</evidence>
<evidence type="ECO:0000256" key="6">
    <source>
        <dbReference type="ARBA" id="ARBA00022723"/>
    </source>
</evidence>
<evidence type="ECO:0000256" key="9">
    <source>
        <dbReference type="ARBA" id="ARBA00023004"/>
    </source>
</evidence>
<dbReference type="Proteomes" id="UP000661507">
    <property type="component" value="Unassembled WGS sequence"/>
</dbReference>
<evidence type="ECO:0000256" key="8">
    <source>
        <dbReference type="ARBA" id="ARBA00022801"/>
    </source>
</evidence>
<dbReference type="Pfam" id="PF03167">
    <property type="entry name" value="UDG"/>
    <property type="match status" value="1"/>
</dbReference>
<dbReference type="NCBIfam" id="TIGR00758">
    <property type="entry name" value="UDG_fam4"/>
    <property type="match status" value="1"/>
</dbReference>
<keyword evidence="15" id="KW-1185">Reference proteome</keyword>
<evidence type="ECO:0000256" key="10">
    <source>
        <dbReference type="ARBA" id="ARBA00023014"/>
    </source>
</evidence>
<dbReference type="PANTHER" id="PTHR33693:SF1">
    <property type="entry name" value="TYPE-4 URACIL-DNA GLYCOSYLASE"/>
    <property type="match status" value="1"/>
</dbReference>
<evidence type="ECO:0000313" key="15">
    <source>
        <dbReference type="Proteomes" id="UP000661507"/>
    </source>
</evidence>
<dbReference type="SMART" id="SM00987">
    <property type="entry name" value="UreE_C"/>
    <property type="match status" value="1"/>
</dbReference>
<gene>
    <name evidence="14" type="ORF">GCM10011320_23990</name>
</gene>
<dbReference type="GO" id="GO:0046872">
    <property type="term" value="F:metal ion binding"/>
    <property type="evidence" value="ECO:0007669"/>
    <property type="project" value="UniProtKB-KW"/>
</dbReference>
<keyword evidence="10" id="KW-0411">Iron-sulfur</keyword>
<dbReference type="InterPro" id="IPR036895">
    <property type="entry name" value="Uracil-DNA_glycosylase-like_sf"/>
</dbReference>
<keyword evidence="11" id="KW-0234">DNA repair</keyword>
<keyword evidence="9" id="KW-0408">Iron</keyword>
<dbReference type="InterPro" id="IPR051536">
    <property type="entry name" value="UDG_Type-4/5"/>
</dbReference>
<evidence type="ECO:0000256" key="11">
    <source>
        <dbReference type="ARBA" id="ARBA00023204"/>
    </source>
</evidence>
<name>A0A917KKK9_9PROT</name>
<reference evidence="14" key="1">
    <citation type="journal article" date="2014" name="Int. J. Syst. Evol. Microbiol.">
        <title>Complete genome sequence of Corynebacterium casei LMG S-19264T (=DSM 44701T), isolated from a smear-ripened cheese.</title>
        <authorList>
            <consortium name="US DOE Joint Genome Institute (JGI-PGF)"/>
            <person name="Walter F."/>
            <person name="Albersmeier A."/>
            <person name="Kalinowski J."/>
            <person name="Ruckert C."/>
        </authorList>
    </citation>
    <scope>NUCLEOTIDE SEQUENCE</scope>
    <source>
        <strain evidence="14">CGMCC 1.3617</strain>
    </source>
</reference>
<dbReference type="GO" id="GO:0006281">
    <property type="term" value="P:DNA repair"/>
    <property type="evidence" value="ECO:0007669"/>
    <property type="project" value="UniProtKB-KW"/>
</dbReference>
<keyword evidence="7" id="KW-0227">DNA damage</keyword>
<dbReference type="SMART" id="SM00986">
    <property type="entry name" value="UDG"/>
    <property type="match status" value="1"/>
</dbReference>
<comment type="similarity">
    <text evidence="2">Belongs to the uracil-DNA glycosylase (UDG) superfamily. Type 4 (UDGa) family.</text>
</comment>
<dbReference type="CDD" id="cd10030">
    <property type="entry name" value="UDG-F4_TTUDGA_SPO1dp_like"/>
    <property type="match status" value="1"/>
</dbReference>
<evidence type="ECO:0000256" key="7">
    <source>
        <dbReference type="ARBA" id="ARBA00022763"/>
    </source>
</evidence>
<organism evidence="14 15">
    <name type="scientific">Neoroseomonas lacus</name>
    <dbReference type="NCBI Taxonomy" id="287609"/>
    <lineage>
        <taxon>Bacteria</taxon>
        <taxon>Pseudomonadati</taxon>
        <taxon>Pseudomonadota</taxon>
        <taxon>Alphaproteobacteria</taxon>
        <taxon>Acetobacterales</taxon>
        <taxon>Acetobacteraceae</taxon>
        <taxon>Neoroseomonas</taxon>
    </lineage>
</organism>
<dbReference type="Gene3D" id="3.40.470.10">
    <property type="entry name" value="Uracil-DNA glycosylase-like domain"/>
    <property type="match status" value="1"/>
</dbReference>
<dbReference type="EMBL" id="BMKW01000005">
    <property type="protein sequence ID" value="GGJ15908.1"/>
    <property type="molecule type" value="Genomic_DNA"/>
</dbReference>